<sequence length="75" mass="7786">MNVGSLGGEENNRTSGIHGVDDGFRIAPDLSTNQQIRTLSSANQGKTGKTIRKSATGCNQDSEDPDPSQADGGKP</sequence>
<reference evidence="2 3" key="1">
    <citation type="journal article" date="2020" name="ISME J.">
        <title>Enrichment and physiological characterization of a novel comammox Nitrospira indicates ammonium inhibition of complete nitrification.</title>
        <authorList>
            <person name="Sakoula D."/>
            <person name="Koch H."/>
            <person name="Frank J."/>
            <person name="Jetten M.S.M."/>
            <person name="van Kessel M.A.H.J."/>
            <person name="Lucker S."/>
        </authorList>
    </citation>
    <scope>NUCLEOTIDE SEQUENCE [LARGE SCALE GENOMIC DNA]</scope>
    <source>
        <strain evidence="2">Comreactor17</strain>
    </source>
</reference>
<organism evidence="2 3">
    <name type="scientific">Candidatus Nitrospira kreftii</name>
    <dbReference type="NCBI Taxonomy" id="2652173"/>
    <lineage>
        <taxon>Bacteria</taxon>
        <taxon>Pseudomonadati</taxon>
        <taxon>Nitrospirota</taxon>
        <taxon>Nitrospiria</taxon>
        <taxon>Nitrospirales</taxon>
        <taxon>Nitrospiraceae</taxon>
        <taxon>Nitrospira</taxon>
    </lineage>
</organism>
<evidence type="ECO:0000313" key="2">
    <source>
        <dbReference type="EMBL" id="QPD02731.1"/>
    </source>
</evidence>
<name>A0A7S8IY25_9BACT</name>
<feature type="compositionally biased region" description="Polar residues" evidence="1">
    <location>
        <begin position="31"/>
        <end position="47"/>
    </location>
</feature>
<feature type="region of interest" description="Disordered" evidence="1">
    <location>
        <begin position="1"/>
        <end position="20"/>
    </location>
</feature>
<proteinExistence type="predicted"/>
<dbReference type="Proteomes" id="UP000593737">
    <property type="component" value="Chromosome"/>
</dbReference>
<dbReference type="AlphaFoldDB" id="A0A7S8IY25"/>
<feature type="region of interest" description="Disordered" evidence="1">
    <location>
        <begin position="31"/>
        <end position="75"/>
    </location>
</feature>
<dbReference type="KEGG" id="nkf:Nkreftii_000505"/>
<evidence type="ECO:0000256" key="1">
    <source>
        <dbReference type="SAM" id="MobiDB-lite"/>
    </source>
</evidence>
<evidence type="ECO:0000313" key="3">
    <source>
        <dbReference type="Proteomes" id="UP000593737"/>
    </source>
</evidence>
<gene>
    <name evidence="2" type="ORF">Nkreftii_000505</name>
</gene>
<dbReference type="EMBL" id="CP047423">
    <property type="protein sequence ID" value="QPD02731.1"/>
    <property type="molecule type" value="Genomic_DNA"/>
</dbReference>
<accession>A0A7S8IY25</accession>
<protein>
    <submittedName>
        <fullName evidence="2">Uncharacterized protein</fullName>
    </submittedName>
</protein>